<evidence type="ECO:0000256" key="6">
    <source>
        <dbReference type="ARBA" id="ARBA00023002"/>
    </source>
</evidence>
<dbReference type="EMBL" id="JAGFMF010011500">
    <property type="protein sequence ID" value="KAG8521056.1"/>
    <property type="molecule type" value="Genomic_DNA"/>
</dbReference>
<keyword evidence="11" id="KW-1185">Reference proteome</keyword>
<dbReference type="EC" id="1.2.1.12" evidence="3"/>
<evidence type="ECO:0000313" key="11">
    <source>
        <dbReference type="Proteomes" id="UP000700334"/>
    </source>
</evidence>
<keyword evidence="7" id="KW-0520">NAD</keyword>
<dbReference type="Gene3D" id="3.30.360.10">
    <property type="entry name" value="Dihydrodipicolinate Reductase, domain 2"/>
    <property type="match status" value="1"/>
</dbReference>
<comment type="similarity">
    <text evidence="2">Belongs to the glyceraldehyde-3-phosphate dehydrogenase family.</text>
</comment>
<dbReference type="PANTHER" id="PTHR10836:SF111">
    <property type="entry name" value="GLYCERALDEHYDE-3-PHOSPHATE DEHYDROGENASE"/>
    <property type="match status" value="1"/>
</dbReference>
<keyword evidence="6" id="KW-0560">Oxidoreductase</keyword>
<dbReference type="InterPro" id="IPR020831">
    <property type="entry name" value="GlycerAld/Erythrose_P_DH"/>
</dbReference>
<dbReference type="InterPro" id="IPR036291">
    <property type="entry name" value="NAD(P)-bd_dom_sf"/>
</dbReference>
<comment type="caution">
    <text evidence="10">The sequence shown here is derived from an EMBL/GenBank/DDBJ whole genome shotgun (WGS) entry which is preliminary data.</text>
</comment>
<evidence type="ECO:0000256" key="1">
    <source>
        <dbReference type="ARBA" id="ARBA00004869"/>
    </source>
</evidence>
<evidence type="ECO:0000256" key="4">
    <source>
        <dbReference type="ARBA" id="ARBA00021022"/>
    </source>
</evidence>
<proteinExistence type="inferred from homology"/>
<dbReference type="Proteomes" id="UP000700334">
    <property type="component" value="Unassembled WGS sequence"/>
</dbReference>
<evidence type="ECO:0000256" key="2">
    <source>
        <dbReference type="ARBA" id="ARBA00007406"/>
    </source>
</evidence>
<keyword evidence="5" id="KW-0963">Cytoplasm</keyword>
<organism evidence="10 11">
    <name type="scientific">Galemys pyrenaicus</name>
    <name type="common">Iberian desman</name>
    <name type="synonym">Pyrenean desman</name>
    <dbReference type="NCBI Taxonomy" id="202257"/>
    <lineage>
        <taxon>Eukaryota</taxon>
        <taxon>Metazoa</taxon>
        <taxon>Chordata</taxon>
        <taxon>Craniata</taxon>
        <taxon>Vertebrata</taxon>
        <taxon>Euteleostomi</taxon>
        <taxon>Mammalia</taxon>
        <taxon>Eutheria</taxon>
        <taxon>Laurasiatheria</taxon>
        <taxon>Eulipotyphla</taxon>
        <taxon>Talpidae</taxon>
        <taxon>Galemys</taxon>
    </lineage>
</organism>
<evidence type="ECO:0000313" key="10">
    <source>
        <dbReference type="EMBL" id="KAG8521056.1"/>
    </source>
</evidence>
<evidence type="ECO:0000256" key="8">
    <source>
        <dbReference type="ARBA" id="ARBA00023152"/>
    </source>
</evidence>
<keyword evidence="8" id="KW-0324">Glycolysis</keyword>
<protein>
    <recommendedName>
        <fullName evidence="4">Glyceraldehyde-3-phosphate dehydrogenase</fullName>
        <ecNumber evidence="3">1.2.1.12</ecNumber>
    </recommendedName>
</protein>
<evidence type="ECO:0000256" key="7">
    <source>
        <dbReference type="ARBA" id="ARBA00023027"/>
    </source>
</evidence>
<comment type="catalytic activity">
    <reaction evidence="9">
        <text>D-glyceraldehyde 3-phosphate + phosphate + NAD(+) = (2R)-3-phospho-glyceroyl phosphate + NADH + H(+)</text>
        <dbReference type="Rhea" id="RHEA:10300"/>
        <dbReference type="ChEBI" id="CHEBI:15378"/>
        <dbReference type="ChEBI" id="CHEBI:43474"/>
        <dbReference type="ChEBI" id="CHEBI:57540"/>
        <dbReference type="ChEBI" id="CHEBI:57604"/>
        <dbReference type="ChEBI" id="CHEBI:57945"/>
        <dbReference type="ChEBI" id="CHEBI:59776"/>
        <dbReference type="EC" id="1.2.1.12"/>
    </reaction>
</comment>
<dbReference type="AlphaFoldDB" id="A0A8J6AKI5"/>
<comment type="pathway">
    <text evidence="1">Carbohydrate degradation; glycolysis; pyruvate from D-glyceraldehyde 3-phosphate: step 1/5.</text>
</comment>
<dbReference type="Gene3D" id="3.40.50.720">
    <property type="entry name" value="NAD(P)-binding Rossmann-like Domain"/>
    <property type="match status" value="1"/>
</dbReference>
<dbReference type="GO" id="GO:0006096">
    <property type="term" value="P:glycolytic process"/>
    <property type="evidence" value="ECO:0007669"/>
    <property type="project" value="UniProtKB-KW"/>
</dbReference>
<dbReference type="GO" id="GO:0005829">
    <property type="term" value="C:cytosol"/>
    <property type="evidence" value="ECO:0007669"/>
    <property type="project" value="TreeGrafter"/>
</dbReference>
<name>A0A8J6AKI5_GALPY</name>
<dbReference type="SUPFAM" id="SSF55347">
    <property type="entry name" value="Glyceraldehyde-3-phosphate dehydrogenase-like, C-terminal domain"/>
    <property type="match status" value="1"/>
</dbReference>
<gene>
    <name evidence="10" type="ORF">J0S82_004698</name>
</gene>
<evidence type="ECO:0000256" key="5">
    <source>
        <dbReference type="ARBA" id="ARBA00022490"/>
    </source>
</evidence>
<evidence type="ECO:0000256" key="3">
    <source>
        <dbReference type="ARBA" id="ARBA00013119"/>
    </source>
</evidence>
<reference evidence="10" key="1">
    <citation type="journal article" date="2021" name="Evol. Appl.">
        <title>The genome of the Pyrenean desman and the effects of bottlenecks and inbreeding on the genomic landscape of an endangered species.</title>
        <authorList>
            <person name="Escoda L."/>
            <person name="Castresana J."/>
        </authorList>
    </citation>
    <scope>NUCLEOTIDE SEQUENCE</scope>
    <source>
        <strain evidence="10">IBE-C5619</strain>
    </source>
</reference>
<sequence length="166" mass="18742">MFYVQYVVEYTGIFTTLEQVGTHLRGEVQSIITSSPFSDALLFVMDIISNTSFTTNCLSSLAKVIYEKFEMTTVHAITAIQKSMDDPSVKLCKVVGKVIPKLYRKLNGMTLLCSHLQLAHYVMVMNLATEMVGGRPHGPHGFQEVRDPWNTSSWKSFLHSSTQRIF</sequence>
<evidence type="ECO:0000256" key="9">
    <source>
        <dbReference type="ARBA" id="ARBA00047698"/>
    </source>
</evidence>
<dbReference type="SUPFAM" id="SSF51735">
    <property type="entry name" value="NAD(P)-binding Rossmann-fold domains"/>
    <property type="match status" value="1"/>
</dbReference>
<dbReference type="PANTHER" id="PTHR10836">
    <property type="entry name" value="GLYCERALDEHYDE 3-PHOSPHATE DEHYDROGENASE"/>
    <property type="match status" value="1"/>
</dbReference>
<dbReference type="GO" id="GO:0004365">
    <property type="term" value="F:glyceraldehyde-3-phosphate dehydrogenase (NAD+) (phosphorylating) activity"/>
    <property type="evidence" value="ECO:0007669"/>
    <property type="project" value="UniProtKB-EC"/>
</dbReference>
<accession>A0A8J6AKI5</accession>